<keyword evidence="3" id="KW-1185">Reference proteome</keyword>
<reference evidence="2 3" key="1">
    <citation type="submission" date="2021-06" db="EMBL/GenBank/DDBJ databases">
        <authorList>
            <person name="Palmer J.M."/>
        </authorList>
    </citation>
    <scope>NUCLEOTIDE SEQUENCE [LARGE SCALE GENOMIC DNA]</scope>
    <source>
        <strain evidence="2 3">MEX-2019</strain>
        <tissue evidence="2">Muscle</tissue>
    </source>
</reference>
<protein>
    <submittedName>
        <fullName evidence="2">Uncharacterized protein</fullName>
    </submittedName>
</protein>
<dbReference type="EMBL" id="JAHHUM010000800">
    <property type="protein sequence ID" value="KAK5617158.1"/>
    <property type="molecule type" value="Genomic_DNA"/>
</dbReference>
<proteinExistence type="predicted"/>
<dbReference type="Proteomes" id="UP001311232">
    <property type="component" value="Unassembled WGS sequence"/>
</dbReference>
<comment type="caution">
    <text evidence="2">The sequence shown here is derived from an EMBL/GenBank/DDBJ whole genome shotgun (WGS) entry which is preliminary data.</text>
</comment>
<sequence>MSLNHGLCELSVSWFNFVLWISFSTSLSSGSSTKLAVSCNLHLLDQELSATRSPFTANISTRKQPHLSPSTIESLPNDHVDWTLTTQVPNPSIPGDLTTSIHWSFACLRSLFMLFSI</sequence>
<evidence type="ECO:0000313" key="2">
    <source>
        <dbReference type="EMBL" id="KAK5617158.1"/>
    </source>
</evidence>
<gene>
    <name evidence="2" type="ORF">CRENBAI_011652</name>
</gene>
<keyword evidence="1" id="KW-0732">Signal</keyword>
<evidence type="ECO:0000256" key="1">
    <source>
        <dbReference type="SAM" id="SignalP"/>
    </source>
</evidence>
<name>A0AAV9S7J4_9TELE</name>
<accession>A0AAV9S7J4</accession>
<organism evidence="2 3">
    <name type="scientific">Crenichthys baileyi</name>
    <name type="common">White River springfish</name>
    <dbReference type="NCBI Taxonomy" id="28760"/>
    <lineage>
        <taxon>Eukaryota</taxon>
        <taxon>Metazoa</taxon>
        <taxon>Chordata</taxon>
        <taxon>Craniata</taxon>
        <taxon>Vertebrata</taxon>
        <taxon>Euteleostomi</taxon>
        <taxon>Actinopterygii</taxon>
        <taxon>Neopterygii</taxon>
        <taxon>Teleostei</taxon>
        <taxon>Neoteleostei</taxon>
        <taxon>Acanthomorphata</taxon>
        <taxon>Ovalentaria</taxon>
        <taxon>Atherinomorphae</taxon>
        <taxon>Cyprinodontiformes</taxon>
        <taxon>Goodeidae</taxon>
        <taxon>Crenichthys</taxon>
    </lineage>
</organism>
<feature type="signal peptide" evidence="1">
    <location>
        <begin position="1"/>
        <end position="30"/>
    </location>
</feature>
<dbReference type="AlphaFoldDB" id="A0AAV9S7J4"/>
<feature type="chain" id="PRO_5043508149" evidence="1">
    <location>
        <begin position="31"/>
        <end position="117"/>
    </location>
</feature>
<evidence type="ECO:0000313" key="3">
    <source>
        <dbReference type="Proteomes" id="UP001311232"/>
    </source>
</evidence>